<dbReference type="Gene3D" id="1.10.510.10">
    <property type="entry name" value="Transferase(Phosphotransferase) domain 1"/>
    <property type="match status" value="1"/>
</dbReference>
<keyword evidence="3 6" id="KW-0418">Kinase</keyword>
<accession>A0A846MRF2</accession>
<organism evidence="6 7">
    <name type="scientific">Thermonema lapsum</name>
    <dbReference type="NCBI Taxonomy" id="28195"/>
    <lineage>
        <taxon>Bacteria</taxon>
        <taxon>Pseudomonadati</taxon>
        <taxon>Bacteroidota</taxon>
        <taxon>Cytophagia</taxon>
        <taxon>Cytophagales</taxon>
        <taxon>Thermonemataceae</taxon>
        <taxon>Thermonema</taxon>
    </lineage>
</organism>
<dbReference type="InterPro" id="IPR000719">
    <property type="entry name" value="Prot_kinase_dom"/>
</dbReference>
<evidence type="ECO:0000313" key="7">
    <source>
        <dbReference type="Proteomes" id="UP000537126"/>
    </source>
</evidence>
<evidence type="ECO:0000313" key="6">
    <source>
        <dbReference type="EMBL" id="NIK74238.1"/>
    </source>
</evidence>
<gene>
    <name evidence="6" type="ORF">FHS56_001751</name>
</gene>
<dbReference type="PROSITE" id="PS50011">
    <property type="entry name" value="PROTEIN_KINASE_DOM"/>
    <property type="match status" value="1"/>
</dbReference>
<evidence type="ECO:0000256" key="2">
    <source>
        <dbReference type="ARBA" id="ARBA00022741"/>
    </source>
</evidence>
<protein>
    <submittedName>
        <fullName evidence="6">Serine/threonine protein kinase</fullName>
    </submittedName>
</protein>
<reference evidence="6 7" key="1">
    <citation type="submission" date="2020-03" db="EMBL/GenBank/DDBJ databases">
        <title>Genomic Encyclopedia of Type Strains, Phase IV (KMG-IV): sequencing the most valuable type-strain genomes for metagenomic binning, comparative biology and taxonomic classification.</title>
        <authorList>
            <person name="Goeker M."/>
        </authorList>
    </citation>
    <scope>NUCLEOTIDE SEQUENCE [LARGE SCALE GENOMIC DNA]</scope>
    <source>
        <strain evidence="6 7">DSM 5718</strain>
    </source>
</reference>
<dbReference type="PANTHER" id="PTHR43289">
    <property type="entry name" value="MITOGEN-ACTIVATED PROTEIN KINASE KINASE KINASE 20-RELATED"/>
    <property type="match status" value="1"/>
</dbReference>
<keyword evidence="2" id="KW-0547">Nucleotide-binding</keyword>
<evidence type="ECO:0000256" key="4">
    <source>
        <dbReference type="ARBA" id="ARBA00022840"/>
    </source>
</evidence>
<evidence type="ECO:0000256" key="1">
    <source>
        <dbReference type="ARBA" id="ARBA00022679"/>
    </source>
</evidence>
<feature type="domain" description="Protein kinase" evidence="5">
    <location>
        <begin position="3"/>
        <end position="250"/>
    </location>
</feature>
<evidence type="ECO:0000256" key="3">
    <source>
        <dbReference type="ARBA" id="ARBA00022777"/>
    </source>
</evidence>
<dbReference type="Pfam" id="PF00069">
    <property type="entry name" value="Pkinase"/>
    <property type="match status" value="1"/>
</dbReference>
<keyword evidence="7" id="KW-1185">Reference proteome</keyword>
<dbReference type="EMBL" id="JAASRN010000002">
    <property type="protein sequence ID" value="NIK74238.1"/>
    <property type="molecule type" value="Genomic_DNA"/>
</dbReference>
<dbReference type="CDD" id="cd14014">
    <property type="entry name" value="STKc_PknB_like"/>
    <property type="match status" value="1"/>
</dbReference>
<evidence type="ECO:0000259" key="5">
    <source>
        <dbReference type="PROSITE" id="PS50011"/>
    </source>
</evidence>
<dbReference type="AlphaFoldDB" id="A0A846MRF2"/>
<dbReference type="Gene3D" id="3.30.200.20">
    <property type="entry name" value="Phosphorylase Kinase, domain 1"/>
    <property type="match status" value="1"/>
</dbReference>
<dbReference type="InterPro" id="IPR011009">
    <property type="entry name" value="Kinase-like_dom_sf"/>
</dbReference>
<sequence length="461" mass="52004">MNYTVTEVLEEERTWSIYRAHHRYLNRKVQVVVVQSPNKEVSNRLKEVAARLFKLQHPYIATLLDFVEIGNILYFIYQDVEGQPLASLLKSKVFSLQEVQTIVLQLLHALSHAHQLGLVHGALSPEYILLDRWGNIKILHFGYIARLLQAGEARHPEIYAYVAPELVQHNVADKRSDIYSLGAILYHLLTSKAPVDEERLDILKLRQTLPPPSSVSARVPGFFDAIVQKCMAENPALRYSGVEELEDELIKEWNLWLRAESNDEESHSKSLLIGFWTLVALAVAASAWVIVQELFFGEISRPLEEATLQERNEVKAVDEGNADTKEIGDQTEKPITAAKEEELQLTDKIEEEFGKESNTTLLNATQLQAHLLVDNLVISRQGGLVEHKIKAVNLNTLQALSDIEVEVRYLDNTGEVIDAVKVVFEELPPGGKAEQLISRELPQEAKVEVRAVKAILHAKGF</sequence>
<keyword evidence="6" id="KW-0723">Serine/threonine-protein kinase</keyword>
<dbReference type="GO" id="GO:0004674">
    <property type="term" value="F:protein serine/threonine kinase activity"/>
    <property type="evidence" value="ECO:0007669"/>
    <property type="project" value="UniProtKB-KW"/>
</dbReference>
<comment type="caution">
    <text evidence="6">The sequence shown here is derived from an EMBL/GenBank/DDBJ whole genome shotgun (WGS) entry which is preliminary data.</text>
</comment>
<dbReference type="GO" id="GO:0005524">
    <property type="term" value="F:ATP binding"/>
    <property type="evidence" value="ECO:0007669"/>
    <property type="project" value="UniProtKB-KW"/>
</dbReference>
<dbReference type="SUPFAM" id="SSF56112">
    <property type="entry name" value="Protein kinase-like (PK-like)"/>
    <property type="match status" value="1"/>
</dbReference>
<dbReference type="RefSeq" id="WP_166919729.1">
    <property type="nucleotide sequence ID" value="NZ_JAASRN010000002.1"/>
</dbReference>
<keyword evidence="1" id="KW-0808">Transferase</keyword>
<dbReference type="PANTHER" id="PTHR43289:SF6">
    <property type="entry name" value="SERINE_THREONINE-PROTEIN KINASE NEKL-3"/>
    <property type="match status" value="1"/>
</dbReference>
<proteinExistence type="predicted"/>
<keyword evidence="4" id="KW-0067">ATP-binding</keyword>
<dbReference type="Proteomes" id="UP000537126">
    <property type="component" value="Unassembled WGS sequence"/>
</dbReference>
<name>A0A846MRF2_9BACT</name>